<evidence type="ECO:0000259" key="1">
    <source>
        <dbReference type="PROSITE" id="PS51462"/>
    </source>
</evidence>
<keyword evidence="2" id="KW-0378">Hydrolase</keyword>
<proteinExistence type="predicted"/>
<accession>A0A837IL89</accession>
<evidence type="ECO:0000313" key="3">
    <source>
        <dbReference type="Proteomes" id="UP000034462"/>
    </source>
</evidence>
<evidence type="ECO:0000313" key="2">
    <source>
        <dbReference type="EMBL" id="KKU93156.1"/>
    </source>
</evidence>
<gene>
    <name evidence="2" type="ORF">UY25_C0003G0027</name>
</gene>
<dbReference type="SUPFAM" id="SSF55811">
    <property type="entry name" value="Nudix"/>
    <property type="match status" value="1"/>
</dbReference>
<dbReference type="GO" id="GO:0016787">
    <property type="term" value="F:hydrolase activity"/>
    <property type="evidence" value="ECO:0007669"/>
    <property type="project" value="UniProtKB-KW"/>
</dbReference>
<sequence length="177" mass="20142">MPKRLGEKEIFKSRIFTIKEAELEFASGRKVKHEFLDLGDSVMVVPIAEDGTLLLINEYHTAINEFQLGLCKGALHKGEDPRERANTELQEEVGHKAQKLDELIVLNAFPGYQTNKTFVYLARDLVKSKLAGDVDEEELEVFPYPFLDFEKLIEDGRLKEARAIAALYLAKKFLNNS</sequence>
<dbReference type="Pfam" id="PF00293">
    <property type="entry name" value="NUDIX"/>
    <property type="match status" value="1"/>
</dbReference>
<dbReference type="InterPro" id="IPR000086">
    <property type="entry name" value="NUDIX_hydrolase_dom"/>
</dbReference>
<feature type="domain" description="Nudix hydrolase" evidence="1">
    <location>
        <begin position="37"/>
        <end position="171"/>
    </location>
</feature>
<dbReference type="PROSITE" id="PS51462">
    <property type="entry name" value="NUDIX"/>
    <property type="match status" value="1"/>
</dbReference>
<comment type="caution">
    <text evidence="2">The sequence shown here is derived from an EMBL/GenBank/DDBJ whole genome shotgun (WGS) entry which is preliminary data.</text>
</comment>
<name>A0A837IL89_9BACT</name>
<organism evidence="2 3">
    <name type="scientific">Candidatus Yanofskybacteria bacterium GW2011_GWC1_48_11</name>
    <dbReference type="NCBI Taxonomy" id="1619027"/>
    <lineage>
        <taxon>Bacteria</taxon>
        <taxon>Candidatus Yanofskyibacteriota</taxon>
    </lineage>
</organism>
<dbReference type="AlphaFoldDB" id="A0A837IL89"/>
<reference evidence="2 3" key="1">
    <citation type="journal article" date="2015" name="Nature">
        <title>rRNA introns, odd ribosomes, and small enigmatic genomes across a large radiation of phyla.</title>
        <authorList>
            <person name="Brown C.T."/>
            <person name="Hug L.A."/>
            <person name="Thomas B.C."/>
            <person name="Sharon I."/>
            <person name="Castelle C.J."/>
            <person name="Singh A."/>
            <person name="Wilkins M.J."/>
            <person name="Williams K.H."/>
            <person name="Banfield J.F."/>
        </authorList>
    </citation>
    <scope>NUCLEOTIDE SEQUENCE [LARGE SCALE GENOMIC DNA]</scope>
</reference>
<dbReference type="Gene3D" id="3.90.79.10">
    <property type="entry name" value="Nucleoside Triphosphate Pyrophosphohydrolase"/>
    <property type="match status" value="1"/>
</dbReference>
<protein>
    <submittedName>
        <fullName evidence="2">NUDIX hydrolase</fullName>
    </submittedName>
</protein>
<dbReference type="EMBL" id="LCPH01000003">
    <property type="protein sequence ID" value="KKU93156.1"/>
    <property type="molecule type" value="Genomic_DNA"/>
</dbReference>
<dbReference type="InterPro" id="IPR015797">
    <property type="entry name" value="NUDIX_hydrolase-like_dom_sf"/>
</dbReference>
<dbReference type="Proteomes" id="UP000034462">
    <property type="component" value="Unassembled WGS sequence"/>
</dbReference>